<dbReference type="PIRSF" id="PIRSF018153">
    <property type="entry name" value="Glyco_trans_15"/>
    <property type="match status" value="1"/>
</dbReference>
<dbReference type="SUPFAM" id="SSF53448">
    <property type="entry name" value="Nucleotide-diphospho-sugar transferases"/>
    <property type="match status" value="1"/>
</dbReference>
<comment type="similarity">
    <text evidence="1">Belongs to the glycosyltransferase 15 family.</text>
</comment>
<feature type="active site" description="Nucleophile" evidence="3">
    <location>
        <position position="211"/>
    </location>
</feature>
<dbReference type="Gene3D" id="3.90.550.10">
    <property type="entry name" value="Spore Coat Polysaccharide Biosynthesis Protein SpsA, Chain A"/>
    <property type="match status" value="1"/>
</dbReference>
<evidence type="ECO:0000256" key="3">
    <source>
        <dbReference type="PIRSR" id="PIRSR018153-1"/>
    </source>
</evidence>
<proteinExistence type="inferred from homology"/>
<gene>
    <name evidence="4" type="ORF">QBZ16_003499</name>
</gene>
<dbReference type="InterPro" id="IPR002685">
    <property type="entry name" value="Glyco_trans_15"/>
</dbReference>
<reference evidence="4" key="1">
    <citation type="submission" date="2021-01" db="EMBL/GenBank/DDBJ databases">
        <authorList>
            <person name="Eckstrom K.M.E."/>
        </authorList>
    </citation>
    <scope>NUCLEOTIDE SEQUENCE</scope>
    <source>
        <strain evidence="4">UVCC 0001</strain>
    </source>
</reference>
<comment type="caution">
    <text evidence="4">The sequence shown here is derived from an EMBL/GenBank/DDBJ whole genome shotgun (WGS) entry which is preliminary data.</text>
</comment>
<evidence type="ECO:0000256" key="1">
    <source>
        <dbReference type="ARBA" id="ARBA00007677"/>
    </source>
</evidence>
<dbReference type="PANTHER" id="PTHR31121:SF6">
    <property type="entry name" value="ALPHA-1,2 MANNOSYLTRANSFERASE KTR1"/>
    <property type="match status" value="1"/>
</dbReference>
<organism evidence="4 5">
    <name type="scientific">Prototheca wickerhamii</name>
    <dbReference type="NCBI Taxonomy" id="3111"/>
    <lineage>
        <taxon>Eukaryota</taxon>
        <taxon>Viridiplantae</taxon>
        <taxon>Chlorophyta</taxon>
        <taxon>core chlorophytes</taxon>
        <taxon>Trebouxiophyceae</taxon>
        <taxon>Chlorellales</taxon>
        <taxon>Chlorellaceae</taxon>
        <taxon>Prototheca</taxon>
    </lineage>
</organism>
<evidence type="ECO:0000256" key="2">
    <source>
        <dbReference type="ARBA" id="ARBA00022679"/>
    </source>
</evidence>
<dbReference type="GO" id="GO:0000032">
    <property type="term" value="P:cell wall mannoprotein biosynthetic process"/>
    <property type="evidence" value="ECO:0007669"/>
    <property type="project" value="TreeGrafter"/>
</dbReference>
<sequence>MDDLDSLRLTISEFEGRFNSRANYPYIIVNNEDFDEHFISTVESLTRAPVFFGRVPRQHWSMPDHINRTAAEEAWEAAVKARMMYGGSENYRHMCRYFSGFFMDHPLLLGFDYYWRLDTDVSYTCLMDDDPFQTMVDLNKTYGWNLLMKDGPATIKTLWPTTVDFIYSQPEKLSQRSCIRAMVPDYNMAEADRNTALQTTYDTCHFWSNFEIGRLSFFRGEAYRAYFEHLDKAGGFFMERWGDAPVHTLAVALLLQPEDVHFFREIGYVHTGIQHCPADEESQKKCRCDPEDDWAGRTRGHCYSRFRRCFFK</sequence>
<dbReference type="PANTHER" id="PTHR31121">
    <property type="entry name" value="ALPHA-1,2 MANNOSYLTRANSFERASE KTR1"/>
    <property type="match status" value="1"/>
</dbReference>
<dbReference type="Pfam" id="PF01793">
    <property type="entry name" value="Glyco_transf_15"/>
    <property type="match status" value="1"/>
</dbReference>
<dbReference type="GO" id="GO:0016020">
    <property type="term" value="C:membrane"/>
    <property type="evidence" value="ECO:0007669"/>
    <property type="project" value="InterPro"/>
</dbReference>
<protein>
    <submittedName>
        <fullName evidence="4">Uncharacterized protein</fullName>
    </submittedName>
</protein>
<evidence type="ECO:0000313" key="5">
    <source>
        <dbReference type="Proteomes" id="UP001255856"/>
    </source>
</evidence>
<keyword evidence="5" id="KW-1185">Reference proteome</keyword>
<evidence type="ECO:0000313" key="4">
    <source>
        <dbReference type="EMBL" id="KAK2078659.1"/>
    </source>
</evidence>
<dbReference type="GO" id="GO:0006487">
    <property type="term" value="P:protein N-linked glycosylation"/>
    <property type="evidence" value="ECO:0007669"/>
    <property type="project" value="TreeGrafter"/>
</dbReference>
<dbReference type="GO" id="GO:0005794">
    <property type="term" value="C:Golgi apparatus"/>
    <property type="evidence" value="ECO:0007669"/>
    <property type="project" value="TreeGrafter"/>
</dbReference>
<dbReference type="InterPro" id="IPR029044">
    <property type="entry name" value="Nucleotide-diphossugar_trans"/>
</dbReference>
<name>A0AAD9MHJ3_PROWI</name>
<dbReference type="Proteomes" id="UP001255856">
    <property type="component" value="Unassembled WGS sequence"/>
</dbReference>
<dbReference type="AlphaFoldDB" id="A0AAD9MHJ3"/>
<accession>A0AAD9MHJ3</accession>
<keyword evidence="2" id="KW-0808">Transferase</keyword>
<dbReference type="EMBL" id="JASFZW010000004">
    <property type="protein sequence ID" value="KAK2078659.1"/>
    <property type="molecule type" value="Genomic_DNA"/>
</dbReference>
<dbReference type="GO" id="GO:0000026">
    <property type="term" value="F:alpha-1,2-mannosyltransferase activity"/>
    <property type="evidence" value="ECO:0007669"/>
    <property type="project" value="TreeGrafter"/>
</dbReference>